<evidence type="ECO:0000313" key="4">
    <source>
        <dbReference type="EMBL" id="SPD23631.1"/>
    </source>
</evidence>
<dbReference type="GO" id="GO:0016787">
    <property type="term" value="F:hydrolase activity"/>
    <property type="evidence" value="ECO:0007669"/>
    <property type="project" value="UniProtKB-KW"/>
</dbReference>
<dbReference type="InterPro" id="IPR027417">
    <property type="entry name" value="P-loop_NTPase"/>
</dbReference>
<dbReference type="InterPro" id="IPR000330">
    <property type="entry name" value="SNF2_N"/>
</dbReference>
<dbReference type="InterPro" id="IPR014001">
    <property type="entry name" value="Helicase_ATP-bd"/>
</dbReference>
<evidence type="ECO:0000259" key="3">
    <source>
        <dbReference type="PROSITE" id="PS51192"/>
    </source>
</evidence>
<proteinExistence type="predicted"/>
<dbReference type="Pfam" id="PF00176">
    <property type="entry name" value="SNF2-rel_dom"/>
    <property type="match status" value="1"/>
</dbReference>
<dbReference type="EMBL" id="OIVN01005691">
    <property type="protein sequence ID" value="SPD23631.1"/>
    <property type="molecule type" value="Genomic_DNA"/>
</dbReference>
<dbReference type="SUPFAM" id="SSF52540">
    <property type="entry name" value="P-loop containing nucleoside triphosphate hydrolases"/>
    <property type="match status" value="3"/>
</dbReference>
<feature type="coiled-coil region" evidence="2">
    <location>
        <begin position="1"/>
        <end position="28"/>
    </location>
</feature>
<reference evidence="4" key="1">
    <citation type="submission" date="2018-02" db="EMBL/GenBank/DDBJ databases">
        <authorList>
            <person name="Cohen D.B."/>
            <person name="Kent A.D."/>
        </authorList>
    </citation>
    <scope>NUCLEOTIDE SEQUENCE</scope>
</reference>
<dbReference type="Pfam" id="PF13966">
    <property type="entry name" value="zf-RVT"/>
    <property type="match status" value="1"/>
</dbReference>
<dbReference type="PROSITE" id="PS51192">
    <property type="entry name" value="HELICASE_ATP_BIND_1"/>
    <property type="match status" value="1"/>
</dbReference>
<keyword evidence="2" id="KW-0175">Coiled coil</keyword>
<gene>
    <name evidence="4" type="ORF">FSB_LOCUS51513</name>
</gene>
<evidence type="ECO:0000256" key="2">
    <source>
        <dbReference type="SAM" id="Coils"/>
    </source>
</evidence>
<protein>
    <recommendedName>
        <fullName evidence="3">Helicase ATP-binding domain-containing protein</fullName>
    </recommendedName>
</protein>
<dbReference type="CDD" id="cd18793">
    <property type="entry name" value="SF2_C_SNF"/>
    <property type="match status" value="2"/>
</dbReference>
<dbReference type="InterPro" id="IPR049730">
    <property type="entry name" value="SNF2/RAD54-like_C"/>
</dbReference>
<dbReference type="PANTHER" id="PTHR45766:SF5">
    <property type="entry name" value="SNF2 DOMAIN-CONTAINING PROTEIN _ HELICASE DOMAIN-CONTAINING PROTEIN _ HNH ENDONUCLEASE DOMAIN-CONTAINING PROTEIN"/>
    <property type="match status" value="1"/>
</dbReference>
<dbReference type="SMART" id="SM00487">
    <property type="entry name" value="DEXDc"/>
    <property type="match status" value="1"/>
</dbReference>
<organism evidence="4">
    <name type="scientific">Fagus sylvatica</name>
    <name type="common">Beechnut</name>
    <dbReference type="NCBI Taxonomy" id="28930"/>
    <lineage>
        <taxon>Eukaryota</taxon>
        <taxon>Viridiplantae</taxon>
        <taxon>Streptophyta</taxon>
        <taxon>Embryophyta</taxon>
        <taxon>Tracheophyta</taxon>
        <taxon>Spermatophyta</taxon>
        <taxon>Magnoliopsida</taxon>
        <taxon>eudicotyledons</taxon>
        <taxon>Gunneridae</taxon>
        <taxon>Pentapetalae</taxon>
        <taxon>rosids</taxon>
        <taxon>fabids</taxon>
        <taxon>Fagales</taxon>
        <taxon>Fagaceae</taxon>
        <taxon>Fagus</taxon>
    </lineage>
</organism>
<sequence>MEITEEERKRAESNRQAALAKRKALLESSIHQQQPQGPWKLFKCRKLSPELTSKQIPDTATIHSDPVPPARPPDKFRVRLEICSPDSFSATPNALQGFMYLGDDQCLQRLTDCLSNVMPSHYTQNHGGGKACVYKLSDYTSVLRCLKSWKSVEVEEIPWGTFNVVERLSHSFISGRWLPCRPEHLSDEKVDELITKLPRTLLDTLLPFQHEGVRFALRRGGRCLIADEMGLGKTLQAIAIAGCFMNEGSILVVCPAILRIPWAEELERWLPVSSPSDIHLVFGHRDNPAHLKRCPRVVVISYTMLHHLRKNMLEREWNFLIVDESHNVRSSKKASEPEEIKAVLDVAMKVKRIVLLSGTPSLSRPGLLGVNKYEFAKTYCDLKVVRGSQGKFYQDFSKGIRLEELNVLLKQTVMVCALVLNMLSIRRLKEHVLVQLPPKRRQIIRLLLARSDIVSAKAAVGVVKGDTDASEKSVAENMTLGNLDEFDGITRSDTVSAKAAVGVVNGDTDASEKSVAENMTSENLDEFDDSGDRCKSTKLSYEELGVAKLSGFREWLSLHPLLAKSEGVEDLDLHSSSHKTIIFAHHHKVLDGIQEFICEKGISFVRIDGKTPDKDRQTAVLSFRSSTEACIMSGWEDYFQQVEFVVGQGNRIRFWKDKWCGGTSLMVLFPNLFTCSSNREATIANVLTSPDSRGVREWNVTFVRDFNDWEVDLVAEFFHFLHSHKVPTADTTLAPDGLRWKICKDGVFTSRSFYSALINRRGVSFPWKSIWRVKAPPRVAFFIWTAAWGRILTCDNLMQRGYTMVGWCCMCRCDGETVEHLLLHCSAAQRLWNFVFASFRVHWVLPRKVVDLLFGWYNWFGKNHSHIWNLIPMCLMWTVWRERNLRIFEDMSSSPDQLLGNFVTSLFDWSRSWGFTTDTTVTEFAASWHSASFQVKIAIIGITAGGVGLDFSSARNVVFLELPHCPSVMSQAEDRAHRRGQTSAVNIYIFCAKDTMDESRWQKLNRSLRHVSSATDGKYDAMQEILVEGISYLGISGKNDRSCEDQILGKVACDNHSTETMKLPDSGSAKDLQPFESSDAVAPKINDRFEELCISDGGSAGQKDDLHINAHMISTAITRGPVMKGTLEENDSEAEIGNAGKVSPCKVNEGSEDMRELEKEFTFHPPTIVDDVPVQPIESDERCFDRVGSLRFEVSQYTGRIHLYSCIPGTDLRPRPLFENFRPEELDLLNSQAAEDNKGATFKSFKDNPAYRHVLLAFVNEWNELRPIDRRKLVGKPLQLPLTVELSYLSEGINHNNGGLLKGGSKRRTTPLYEISQPLPSNAAWKKVNLCSSYGKKEKEYTQGWTLTDEPLCKLCQAPCMGNNARTPEFFEDLFCNLGCYEEYRIRTSNRSIRQELFQIENGVCTNCQLDCHQLVRHIRPLSLPRRQEYIEKVAPNVARRKNLLDKLVNDPTEGNAWHADHIVPVYRGGDDISISHTVDHKQQVSELNYKGNYCYGGGECRLENMRTLCVACHADVTAAQCAERRSTRAKAKKQLKVIMSDLRNVQSTEGTNNNIEDQGLSRKQENISDDELLVMVPGSAYSGEKGTITGNEVLEESKAQ</sequence>
<name>A0A2N9II73_FAGSY</name>
<keyword evidence="1" id="KW-0378">Hydrolase</keyword>
<dbReference type="PANTHER" id="PTHR45766">
    <property type="entry name" value="DNA ANNEALING HELICASE AND ENDONUCLEASE ZRANB3 FAMILY MEMBER"/>
    <property type="match status" value="1"/>
</dbReference>
<dbReference type="Gene3D" id="1.10.30.50">
    <property type="match status" value="1"/>
</dbReference>
<feature type="domain" description="Helicase ATP-binding" evidence="3">
    <location>
        <begin position="214"/>
        <end position="378"/>
    </location>
</feature>
<dbReference type="GO" id="GO:0043596">
    <property type="term" value="C:nuclear replication fork"/>
    <property type="evidence" value="ECO:0007669"/>
    <property type="project" value="TreeGrafter"/>
</dbReference>
<dbReference type="InterPro" id="IPR038718">
    <property type="entry name" value="SNF2-like_sf"/>
</dbReference>
<dbReference type="Gene3D" id="3.40.50.10810">
    <property type="entry name" value="Tandem AAA-ATPase domain"/>
    <property type="match status" value="1"/>
</dbReference>
<dbReference type="Gene3D" id="3.40.50.300">
    <property type="entry name" value="P-loop containing nucleotide triphosphate hydrolases"/>
    <property type="match status" value="2"/>
</dbReference>
<dbReference type="GO" id="GO:0006281">
    <property type="term" value="P:DNA repair"/>
    <property type="evidence" value="ECO:0007669"/>
    <property type="project" value="TreeGrafter"/>
</dbReference>
<dbReference type="GO" id="GO:0004520">
    <property type="term" value="F:DNA endonuclease activity"/>
    <property type="evidence" value="ECO:0007669"/>
    <property type="project" value="TreeGrafter"/>
</dbReference>
<dbReference type="GO" id="GO:0005524">
    <property type="term" value="F:ATP binding"/>
    <property type="evidence" value="ECO:0007669"/>
    <property type="project" value="InterPro"/>
</dbReference>
<dbReference type="InterPro" id="IPR026960">
    <property type="entry name" value="RVT-Znf"/>
</dbReference>
<evidence type="ECO:0000256" key="1">
    <source>
        <dbReference type="ARBA" id="ARBA00022801"/>
    </source>
</evidence>
<accession>A0A2N9II73</accession>
<dbReference type="GO" id="GO:0031297">
    <property type="term" value="P:replication fork processing"/>
    <property type="evidence" value="ECO:0007669"/>
    <property type="project" value="TreeGrafter"/>
</dbReference>